<dbReference type="PIRSF" id="PIRSF017082">
    <property type="entry name" value="YflP"/>
    <property type="match status" value="1"/>
</dbReference>
<dbReference type="PROSITE" id="PS51318">
    <property type="entry name" value="TAT"/>
    <property type="match status" value="1"/>
</dbReference>
<reference evidence="3 4" key="1">
    <citation type="submission" date="2019-03" db="EMBL/GenBank/DDBJ databases">
        <title>Genomic Encyclopedia of Type Strains, Phase IV (KMG-IV): sequencing the most valuable type-strain genomes for metagenomic binning, comparative biology and taxonomic classification.</title>
        <authorList>
            <person name="Goeker M."/>
        </authorList>
    </citation>
    <scope>NUCLEOTIDE SEQUENCE [LARGE SCALE GENOMIC DNA]</scope>
    <source>
        <strain evidence="3 4">DSM 25903</strain>
    </source>
</reference>
<keyword evidence="2" id="KW-0732">Signal</keyword>
<dbReference type="PANTHER" id="PTHR42928">
    <property type="entry name" value="TRICARBOXYLATE-BINDING PROTEIN"/>
    <property type="match status" value="1"/>
</dbReference>
<dbReference type="Proteomes" id="UP000295122">
    <property type="component" value="Unassembled WGS sequence"/>
</dbReference>
<dbReference type="RefSeq" id="WP_133769788.1">
    <property type="nucleotide sequence ID" value="NZ_SNZR01000011.1"/>
</dbReference>
<dbReference type="PANTHER" id="PTHR42928:SF5">
    <property type="entry name" value="BLR1237 PROTEIN"/>
    <property type="match status" value="1"/>
</dbReference>
<dbReference type="Gene3D" id="3.40.190.150">
    <property type="entry name" value="Bordetella uptake gene, domain 1"/>
    <property type="match status" value="1"/>
</dbReference>
<dbReference type="OrthoDB" id="8443386at2"/>
<evidence type="ECO:0000256" key="1">
    <source>
        <dbReference type="ARBA" id="ARBA00006987"/>
    </source>
</evidence>
<evidence type="ECO:0000313" key="4">
    <source>
        <dbReference type="Proteomes" id="UP000295122"/>
    </source>
</evidence>
<dbReference type="Gene3D" id="3.40.190.10">
    <property type="entry name" value="Periplasmic binding protein-like II"/>
    <property type="match status" value="1"/>
</dbReference>
<organism evidence="3 4">
    <name type="scientific">Enterovirga rhinocerotis</name>
    <dbReference type="NCBI Taxonomy" id="1339210"/>
    <lineage>
        <taxon>Bacteria</taxon>
        <taxon>Pseudomonadati</taxon>
        <taxon>Pseudomonadota</taxon>
        <taxon>Alphaproteobacteria</taxon>
        <taxon>Hyphomicrobiales</taxon>
        <taxon>Methylobacteriaceae</taxon>
        <taxon>Enterovirga</taxon>
    </lineage>
</organism>
<dbReference type="InterPro" id="IPR005064">
    <property type="entry name" value="BUG"/>
</dbReference>
<evidence type="ECO:0000256" key="2">
    <source>
        <dbReference type="SAM" id="SignalP"/>
    </source>
</evidence>
<feature type="chain" id="PRO_5020943929" evidence="2">
    <location>
        <begin position="29"/>
        <end position="326"/>
    </location>
</feature>
<dbReference type="SUPFAM" id="SSF53850">
    <property type="entry name" value="Periplasmic binding protein-like II"/>
    <property type="match status" value="1"/>
</dbReference>
<comment type="similarity">
    <text evidence="1">Belongs to the UPF0065 (bug) family.</text>
</comment>
<dbReference type="InterPro" id="IPR006311">
    <property type="entry name" value="TAT_signal"/>
</dbReference>
<sequence>MDLIGRRTFTAGAAAALLGAPAIGTASAQAKWPARPVHFIVPLAPGGAIDFVARQCGEVMSRQIGQQVIVENRTGAGGTIGMDSVMRGEPDGYAILIANDNAASAPHVLKMAYDYTKVLTPVIDIGHQPLVLGVHPSLGVNTVQEYIAKAKATGGIGFASSGVGSNQHVLGAWFAKEAGIKLEHIPYRGAGQAINDLIAGHVKSALLGPTALIPHHLAGSIKIIGQSTAKRSTVLPNIPTFDESGLKGLSLDVWYAAFAPPKMPAELVKQVNAAFAKALEDPKLRDAFAKGIMEPTGGTPEQLGEMARADSAKYERLVRELAITGS</sequence>
<dbReference type="AlphaFoldDB" id="A0A4R7CDM5"/>
<evidence type="ECO:0000313" key="3">
    <source>
        <dbReference type="EMBL" id="TDR94937.1"/>
    </source>
</evidence>
<protein>
    <submittedName>
        <fullName evidence="3">Tripartite-type tricarboxylate transporter receptor subunit TctC</fullName>
    </submittedName>
</protein>
<keyword evidence="3" id="KW-0675">Receptor</keyword>
<accession>A0A4R7CDM5</accession>
<proteinExistence type="inferred from homology"/>
<gene>
    <name evidence="3" type="ORF">EV668_2229</name>
</gene>
<name>A0A4R7CDM5_9HYPH</name>
<feature type="signal peptide" evidence="2">
    <location>
        <begin position="1"/>
        <end position="28"/>
    </location>
</feature>
<dbReference type="InterPro" id="IPR042100">
    <property type="entry name" value="Bug_dom1"/>
</dbReference>
<comment type="caution">
    <text evidence="3">The sequence shown here is derived from an EMBL/GenBank/DDBJ whole genome shotgun (WGS) entry which is preliminary data.</text>
</comment>
<dbReference type="EMBL" id="SNZR01000011">
    <property type="protein sequence ID" value="TDR94937.1"/>
    <property type="molecule type" value="Genomic_DNA"/>
</dbReference>
<keyword evidence="4" id="KW-1185">Reference proteome</keyword>
<dbReference type="Pfam" id="PF03401">
    <property type="entry name" value="TctC"/>
    <property type="match status" value="1"/>
</dbReference>